<keyword evidence="2" id="KW-1185">Reference proteome</keyword>
<organism evidence="1 2">
    <name type="scientific">Rhodnius prolixus</name>
    <name type="common">Triatomid bug</name>
    <dbReference type="NCBI Taxonomy" id="13249"/>
    <lineage>
        <taxon>Eukaryota</taxon>
        <taxon>Metazoa</taxon>
        <taxon>Ecdysozoa</taxon>
        <taxon>Arthropoda</taxon>
        <taxon>Hexapoda</taxon>
        <taxon>Insecta</taxon>
        <taxon>Pterygota</taxon>
        <taxon>Neoptera</taxon>
        <taxon>Paraneoptera</taxon>
        <taxon>Hemiptera</taxon>
        <taxon>Heteroptera</taxon>
        <taxon>Panheteroptera</taxon>
        <taxon>Cimicomorpha</taxon>
        <taxon>Reduviidae</taxon>
        <taxon>Triatominae</taxon>
        <taxon>Rhodnius</taxon>
    </lineage>
</organism>
<reference evidence="1" key="1">
    <citation type="submission" date="2015-05" db="UniProtKB">
        <authorList>
            <consortium name="EnsemblMetazoa"/>
        </authorList>
    </citation>
    <scope>IDENTIFICATION</scope>
</reference>
<name>T1HKE9_RHOPR</name>
<dbReference type="EMBL" id="ACPB03028139">
    <property type="status" value="NOT_ANNOTATED_CDS"/>
    <property type="molecule type" value="Genomic_DNA"/>
</dbReference>
<accession>T1HKE9</accession>
<dbReference type="EnsemblMetazoa" id="RPRC004522-RA">
    <property type="protein sequence ID" value="RPRC004522-PA"/>
    <property type="gene ID" value="RPRC004522"/>
</dbReference>
<proteinExistence type="predicted"/>
<dbReference type="AlphaFoldDB" id="T1HKE9"/>
<dbReference type="HOGENOM" id="CLU_1598695_0_0_1"/>
<dbReference type="VEuPathDB" id="VectorBase:RPRC004522"/>
<dbReference type="InParanoid" id="T1HKE9"/>
<evidence type="ECO:0000313" key="1">
    <source>
        <dbReference type="EnsemblMetazoa" id="RPRC004522-PA"/>
    </source>
</evidence>
<protein>
    <submittedName>
        <fullName evidence="1">Uncharacterized protein</fullName>
    </submittedName>
</protein>
<sequence>MFIKAVLLERLDLASIYRFISAMYDLITGIMLNDDVMVTQVFIFFSIHFKMQQSMIAESCRIDEKQKYDQIKGNPLDFCYFHARDSTISTESSQKDELLPRLVQNLDDITKSVLSADLVKFISKMESIYKKFRRFGPKFHRIGLPTTQFFKDNFEKIRVEVCPGNFK</sequence>
<dbReference type="Proteomes" id="UP000015103">
    <property type="component" value="Unassembled WGS sequence"/>
</dbReference>
<evidence type="ECO:0000313" key="2">
    <source>
        <dbReference type="Proteomes" id="UP000015103"/>
    </source>
</evidence>